<dbReference type="GO" id="GO:0005886">
    <property type="term" value="C:plasma membrane"/>
    <property type="evidence" value="ECO:0007669"/>
    <property type="project" value="UniProtKB-SubCell"/>
</dbReference>
<evidence type="ECO:0000256" key="7">
    <source>
        <dbReference type="ARBA" id="ARBA00022840"/>
    </source>
</evidence>
<reference evidence="10" key="1">
    <citation type="submission" date="2014-09" db="EMBL/GenBank/DDBJ databases">
        <authorList>
            <person name="Magalhaes I.L.F."/>
            <person name="Oliveira U."/>
            <person name="Santos F.R."/>
            <person name="Vidigal T.H.D.A."/>
            <person name="Brescovit A.D."/>
            <person name="Santos A.J."/>
        </authorList>
    </citation>
    <scope>NUCLEOTIDE SEQUENCE</scope>
    <source>
        <tissue evidence="10">Shoot tissue taken approximately 20 cm above the soil surface</tissue>
    </source>
</reference>
<name>A0A0A9D047_ARUDO</name>
<dbReference type="AlphaFoldDB" id="A0A0A9D047"/>
<keyword evidence="6" id="KW-0418">Kinase</keyword>
<dbReference type="Gene3D" id="1.25.40.10">
    <property type="entry name" value="Tetratricopeptide repeat domain"/>
    <property type="match status" value="1"/>
</dbReference>
<dbReference type="GO" id="GO:0009742">
    <property type="term" value="P:brassinosteroid mediated signaling pathway"/>
    <property type="evidence" value="ECO:0007669"/>
    <property type="project" value="InterPro"/>
</dbReference>
<sequence length="75" mass="8172">MVSPTIYARRCLSYLMNDMPQQALSDAMQALVISPTWSTAFYLQAAALLSLGMENEAQEALKDGCNQEQSSSSGH</sequence>
<evidence type="ECO:0000256" key="5">
    <source>
        <dbReference type="ARBA" id="ARBA00022741"/>
    </source>
</evidence>
<dbReference type="Pfam" id="PF25575">
    <property type="entry name" value="TPR_BSK1_C"/>
    <property type="match status" value="1"/>
</dbReference>
<keyword evidence="4" id="KW-0808">Transferase</keyword>
<evidence type="ECO:0000256" key="3">
    <source>
        <dbReference type="ARBA" id="ARBA00022527"/>
    </source>
</evidence>
<organism evidence="10">
    <name type="scientific">Arundo donax</name>
    <name type="common">Giant reed</name>
    <name type="synonym">Donax arundinaceus</name>
    <dbReference type="NCBI Taxonomy" id="35708"/>
    <lineage>
        <taxon>Eukaryota</taxon>
        <taxon>Viridiplantae</taxon>
        <taxon>Streptophyta</taxon>
        <taxon>Embryophyta</taxon>
        <taxon>Tracheophyta</taxon>
        <taxon>Spermatophyta</taxon>
        <taxon>Magnoliopsida</taxon>
        <taxon>Liliopsida</taxon>
        <taxon>Poales</taxon>
        <taxon>Poaceae</taxon>
        <taxon>PACMAD clade</taxon>
        <taxon>Arundinoideae</taxon>
        <taxon>Arundineae</taxon>
        <taxon>Arundo</taxon>
    </lineage>
</organism>
<keyword evidence="7" id="KW-0067">ATP-binding</keyword>
<dbReference type="InterPro" id="IPR058209">
    <property type="entry name" value="TPR_BSK1_C"/>
</dbReference>
<evidence type="ECO:0000256" key="8">
    <source>
        <dbReference type="ARBA" id="ARBA00023136"/>
    </source>
</evidence>
<proteinExistence type="predicted"/>
<keyword evidence="8" id="KW-0472">Membrane</keyword>
<comment type="subcellular location">
    <subcellularLocation>
        <location evidence="1">Cell membrane</location>
    </subcellularLocation>
</comment>
<keyword evidence="2" id="KW-1003">Cell membrane</keyword>
<dbReference type="PANTHER" id="PTHR45863:SF47">
    <property type="entry name" value="SERINE_THREONINE-PROTEIN KINASE BSK3"/>
    <property type="match status" value="1"/>
</dbReference>
<evidence type="ECO:0000256" key="6">
    <source>
        <dbReference type="ARBA" id="ARBA00022777"/>
    </source>
</evidence>
<dbReference type="PANTHER" id="PTHR45863">
    <property type="entry name" value="SERINE/THREONINE-PROTEIN KINASE BSK5"/>
    <property type="match status" value="1"/>
</dbReference>
<keyword evidence="3" id="KW-0723">Serine/threonine-protein kinase</keyword>
<keyword evidence="5" id="KW-0547">Nucleotide-binding</keyword>
<dbReference type="InterPro" id="IPR011990">
    <property type="entry name" value="TPR-like_helical_dom_sf"/>
</dbReference>
<dbReference type="InterPro" id="IPR045845">
    <property type="entry name" value="BSK"/>
</dbReference>
<protein>
    <recommendedName>
        <fullName evidence="9">Serine/threonine-protein kinase BSK1-like TPR repeats domain-containing protein</fullName>
    </recommendedName>
</protein>
<reference evidence="10" key="2">
    <citation type="journal article" date="2015" name="Data Brief">
        <title>Shoot transcriptome of the giant reed, Arundo donax.</title>
        <authorList>
            <person name="Barrero R.A."/>
            <person name="Guerrero F.D."/>
            <person name="Moolhuijzen P."/>
            <person name="Goolsby J.A."/>
            <person name="Tidwell J."/>
            <person name="Bellgard S.E."/>
            <person name="Bellgard M.I."/>
        </authorList>
    </citation>
    <scope>NUCLEOTIDE SEQUENCE</scope>
    <source>
        <tissue evidence="10">Shoot tissue taken approximately 20 cm above the soil surface</tissue>
    </source>
</reference>
<dbReference type="GO" id="GO:0005524">
    <property type="term" value="F:ATP binding"/>
    <property type="evidence" value="ECO:0007669"/>
    <property type="project" value="UniProtKB-KW"/>
</dbReference>
<feature type="domain" description="Serine/threonine-protein kinase BSK1-like TPR repeats" evidence="9">
    <location>
        <begin position="1"/>
        <end position="45"/>
    </location>
</feature>
<dbReference type="EMBL" id="GBRH01217832">
    <property type="protein sequence ID" value="JAD80063.1"/>
    <property type="molecule type" value="Transcribed_RNA"/>
</dbReference>
<evidence type="ECO:0000313" key="10">
    <source>
        <dbReference type="EMBL" id="JAD80063.1"/>
    </source>
</evidence>
<evidence type="ECO:0000259" key="9">
    <source>
        <dbReference type="Pfam" id="PF25575"/>
    </source>
</evidence>
<evidence type="ECO:0000256" key="2">
    <source>
        <dbReference type="ARBA" id="ARBA00022475"/>
    </source>
</evidence>
<dbReference type="SUPFAM" id="SSF48452">
    <property type="entry name" value="TPR-like"/>
    <property type="match status" value="1"/>
</dbReference>
<evidence type="ECO:0000256" key="4">
    <source>
        <dbReference type="ARBA" id="ARBA00022679"/>
    </source>
</evidence>
<evidence type="ECO:0000256" key="1">
    <source>
        <dbReference type="ARBA" id="ARBA00004236"/>
    </source>
</evidence>
<accession>A0A0A9D047</accession>
<dbReference type="GO" id="GO:0004674">
    <property type="term" value="F:protein serine/threonine kinase activity"/>
    <property type="evidence" value="ECO:0007669"/>
    <property type="project" value="UniProtKB-KW"/>
</dbReference>